<dbReference type="Pfam" id="PF01223">
    <property type="entry name" value="Endonuclease_NS"/>
    <property type="match status" value="1"/>
</dbReference>
<evidence type="ECO:0000256" key="4">
    <source>
        <dbReference type="PIRSR" id="PIRSR640255-1"/>
    </source>
</evidence>
<dbReference type="EMBL" id="CAKKLH010000112">
    <property type="protein sequence ID" value="CAH0103495.1"/>
    <property type="molecule type" value="Genomic_DNA"/>
</dbReference>
<comment type="similarity">
    <text evidence="1">Belongs to the DNA/RNA non-specific endonuclease family.</text>
</comment>
<keyword evidence="3" id="KW-0255">Endonuclease</keyword>
<dbReference type="PANTHER" id="PTHR13966">
    <property type="entry name" value="ENDONUCLEASE RELATED"/>
    <property type="match status" value="1"/>
</dbReference>
<dbReference type="GO" id="GO:0003676">
    <property type="term" value="F:nucleic acid binding"/>
    <property type="evidence" value="ECO:0007669"/>
    <property type="project" value="InterPro"/>
</dbReference>
<dbReference type="GO" id="GO:0000014">
    <property type="term" value="F:single-stranded DNA endodeoxyribonuclease activity"/>
    <property type="evidence" value="ECO:0007669"/>
    <property type="project" value="TreeGrafter"/>
</dbReference>
<dbReference type="OrthoDB" id="5960141at2759"/>
<evidence type="ECO:0000313" key="10">
    <source>
        <dbReference type="Proteomes" id="UP000789390"/>
    </source>
</evidence>
<evidence type="ECO:0000256" key="5">
    <source>
        <dbReference type="PIRSR" id="PIRSR640255-2"/>
    </source>
</evidence>
<dbReference type="SUPFAM" id="SSF54060">
    <property type="entry name" value="His-Me finger endonucleases"/>
    <property type="match status" value="1"/>
</dbReference>
<feature type="domain" description="DNA/RNA non-specific endonuclease/pyrophosphatase/phosphodiesterase" evidence="8">
    <location>
        <begin position="145"/>
        <end position="388"/>
    </location>
</feature>
<comment type="caution">
    <text evidence="9">The sequence shown here is derived from an EMBL/GenBank/DDBJ whole genome shotgun (WGS) entry which is preliminary data.</text>
</comment>
<dbReference type="Gene3D" id="3.40.570.10">
    <property type="entry name" value="Extracellular Endonuclease, subunit A"/>
    <property type="match status" value="1"/>
</dbReference>
<accession>A0A8J2RFH9</accession>
<dbReference type="GO" id="GO:0006309">
    <property type="term" value="P:apoptotic DNA fragmentation"/>
    <property type="evidence" value="ECO:0007669"/>
    <property type="project" value="TreeGrafter"/>
</dbReference>
<evidence type="ECO:0000259" key="7">
    <source>
        <dbReference type="SMART" id="SM00477"/>
    </source>
</evidence>
<feature type="chain" id="PRO_5035208513" description="DNA/RNA non-specific endonuclease domain-containing protein" evidence="6">
    <location>
        <begin position="20"/>
        <end position="404"/>
    </location>
</feature>
<reference evidence="9" key="1">
    <citation type="submission" date="2021-11" db="EMBL/GenBank/DDBJ databases">
        <authorList>
            <person name="Schell T."/>
        </authorList>
    </citation>
    <scope>NUCLEOTIDE SEQUENCE</scope>
    <source>
        <strain evidence="9">M5</strain>
    </source>
</reference>
<dbReference type="Proteomes" id="UP000789390">
    <property type="component" value="Unassembled WGS sequence"/>
</dbReference>
<dbReference type="InterPro" id="IPR044929">
    <property type="entry name" value="DNA/RNA_non-sp_Endonuclease_sf"/>
</dbReference>
<dbReference type="GO" id="GO:0005634">
    <property type="term" value="C:nucleus"/>
    <property type="evidence" value="ECO:0007669"/>
    <property type="project" value="TreeGrafter"/>
</dbReference>
<evidence type="ECO:0000256" key="3">
    <source>
        <dbReference type="ARBA" id="ARBA00022759"/>
    </source>
</evidence>
<dbReference type="InterPro" id="IPR001604">
    <property type="entry name" value="Endo_G_ENPP1-like_dom"/>
</dbReference>
<keyword evidence="5" id="KW-0479">Metal-binding</keyword>
<evidence type="ECO:0008006" key="11">
    <source>
        <dbReference type="Google" id="ProtNLM"/>
    </source>
</evidence>
<keyword evidence="3" id="KW-0378">Hydrolase</keyword>
<dbReference type="GO" id="GO:0005743">
    <property type="term" value="C:mitochondrial inner membrane"/>
    <property type="evidence" value="ECO:0007669"/>
    <property type="project" value="TreeGrafter"/>
</dbReference>
<proteinExistence type="inferred from homology"/>
<keyword evidence="10" id="KW-1185">Reference proteome</keyword>
<name>A0A8J2RFH9_9CRUS</name>
<dbReference type="GO" id="GO:0046872">
    <property type="term" value="F:metal ion binding"/>
    <property type="evidence" value="ECO:0007669"/>
    <property type="project" value="UniProtKB-KW"/>
</dbReference>
<dbReference type="InterPro" id="IPR020821">
    <property type="entry name" value="ENPP1-3/EXOG-like_nuc-like"/>
</dbReference>
<keyword evidence="6" id="KW-0732">Signal</keyword>
<evidence type="ECO:0000259" key="8">
    <source>
        <dbReference type="SMART" id="SM00892"/>
    </source>
</evidence>
<organism evidence="9 10">
    <name type="scientific">Daphnia galeata</name>
    <dbReference type="NCBI Taxonomy" id="27404"/>
    <lineage>
        <taxon>Eukaryota</taxon>
        <taxon>Metazoa</taxon>
        <taxon>Ecdysozoa</taxon>
        <taxon>Arthropoda</taxon>
        <taxon>Crustacea</taxon>
        <taxon>Branchiopoda</taxon>
        <taxon>Diplostraca</taxon>
        <taxon>Cladocera</taxon>
        <taxon>Anomopoda</taxon>
        <taxon>Daphniidae</taxon>
        <taxon>Daphnia</taxon>
    </lineage>
</organism>
<dbReference type="AlphaFoldDB" id="A0A8J2RFH9"/>
<dbReference type="FunFam" id="3.40.570.10:FF:000007">
    <property type="entry name" value="Alkaline nuclease"/>
    <property type="match status" value="1"/>
</dbReference>
<keyword evidence="2" id="KW-0540">Nuclease</keyword>
<sequence>MMSFKWLILIAFASSQTNAFPQFKAGCTFNLDTSSPSNPPHLIDANNNIILPVMVGSSRTITLNTDDKVAVGCLGPGNYIKATGMQLAPATCTSTSKLLLVDGQELSYSQLGCLSQNKEILLENGTCANGPGTVIRMGWQAGPEFIPLYDTCHDKVAAANYFSTHIIHGKSAAADDSSNERPSFSQGGYYPGIDVNTAYSQTEQTKTIAGIVGSSSLAAQYVVAGSQIFLSRGHMAPDGDFIDAGSQDATYYFMNTAPQWQNFNGANWNVLENAVRNLAVSRDVKLTVYTGVYDICTLADVNGVQQPIYLAFDENNNGLIPVPKYYWKLIHDPVSNTATAVLGINNPHNKVVPADVICPDVCDQVPWVTWSLTDTYKGYTFCCTAAELFKAINYAPNLDVPLFV</sequence>
<evidence type="ECO:0000313" key="9">
    <source>
        <dbReference type="EMBL" id="CAH0103495.1"/>
    </source>
</evidence>
<dbReference type="InterPro" id="IPR040255">
    <property type="entry name" value="Non-specific_endonuclease"/>
</dbReference>
<dbReference type="InterPro" id="IPR044925">
    <property type="entry name" value="His-Me_finger_sf"/>
</dbReference>
<feature type="domain" description="ENPP1-3/EXOG-like endonuclease/phosphodiesterase" evidence="7">
    <location>
        <begin position="149"/>
        <end position="401"/>
    </location>
</feature>
<evidence type="ECO:0000256" key="1">
    <source>
        <dbReference type="ARBA" id="ARBA00010052"/>
    </source>
</evidence>
<dbReference type="GO" id="GO:0004521">
    <property type="term" value="F:RNA endonuclease activity"/>
    <property type="evidence" value="ECO:0007669"/>
    <property type="project" value="TreeGrafter"/>
</dbReference>
<dbReference type="PANTHER" id="PTHR13966:SF19">
    <property type="entry name" value="NUCLEASE EXOG, MITOCHONDRIAL"/>
    <property type="match status" value="1"/>
</dbReference>
<feature type="active site" description="Proton acceptor" evidence="4">
    <location>
        <position position="234"/>
    </location>
</feature>
<feature type="signal peptide" evidence="6">
    <location>
        <begin position="1"/>
        <end position="19"/>
    </location>
</feature>
<dbReference type="CDD" id="cd00091">
    <property type="entry name" value="NUC"/>
    <property type="match status" value="1"/>
</dbReference>
<evidence type="ECO:0000256" key="2">
    <source>
        <dbReference type="ARBA" id="ARBA00022722"/>
    </source>
</evidence>
<evidence type="ECO:0000256" key="6">
    <source>
        <dbReference type="SAM" id="SignalP"/>
    </source>
</evidence>
<dbReference type="SMART" id="SM00477">
    <property type="entry name" value="NUC"/>
    <property type="match status" value="1"/>
</dbReference>
<gene>
    <name evidence="9" type="ORF">DGAL_LOCUS6069</name>
</gene>
<dbReference type="SMART" id="SM00892">
    <property type="entry name" value="Endonuclease_NS"/>
    <property type="match status" value="1"/>
</dbReference>
<feature type="binding site" evidence="5">
    <location>
        <position position="264"/>
    </location>
    <ligand>
        <name>Mg(2+)</name>
        <dbReference type="ChEBI" id="CHEBI:18420"/>
        <note>catalytic</note>
    </ligand>
</feature>
<protein>
    <recommendedName>
        <fullName evidence="11">DNA/RNA non-specific endonuclease domain-containing protein</fullName>
    </recommendedName>
</protein>